<evidence type="ECO:0000256" key="1">
    <source>
        <dbReference type="SAM" id="Phobius"/>
    </source>
</evidence>
<name>A0ABD1MNM4_9FABA</name>
<evidence type="ECO:0008006" key="4">
    <source>
        <dbReference type="Google" id="ProtNLM"/>
    </source>
</evidence>
<evidence type="ECO:0000313" key="3">
    <source>
        <dbReference type="Proteomes" id="UP001603857"/>
    </source>
</evidence>
<proteinExistence type="predicted"/>
<keyword evidence="1" id="KW-0472">Membrane</keyword>
<dbReference type="Proteomes" id="UP001603857">
    <property type="component" value="Unassembled WGS sequence"/>
</dbReference>
<comment type="caution">
    <text evidence="2">The sequence shown here is derived from an EMBL/GenBank/DDBJ whole genome shotgun (WGS) entry which is preliminary data.</text>
</comment>
<dbReference type="EMBL" id="JBGMDY010000004">
    <property type="protein sequence ID" value="KAL2337404.1"/>
    <property type="molecule type" value="Genomic_DNA"/>
</dbReference>
<protein>
    <recommendedName>
        <fullName evidence="4">Reverse transcriptase zinc-binding domain-containing protein</fullName>
    </recommendedName>
</protein>
<gene>
    <name evidence="2" type="ORF">Fmac_011850</name>
</gene>
<accession>A0ABD1MNM4</accession>
<keyword evidence="1" id="KW-0812">Transmembrane</keyword>
<keyword evidence="1" id="KW-1133">Transmembrane helix</keyword>
<evidence type="ECO:0000313" key="2">
    <source>
        <dbReference type="EMBL" id="KAL2337404.1"/>
    </source>
</evidence>
<dbReference type="AlphaFoldDB" id="A0ABD1MNM4"/>
<organism evidence="2 3">
    <name type="scientific">Flemingia macrophylla</name>
    <dbReference type="NCBI Taxonomy" id="520843"/>
    <lineage>
        <taxon>Eukaryota</taxon>
        <taxon>Viridiplantae</taxon>
        <taxon>Streptophyta</taxon>
        <taxon>Embryophyta</taxon>
        <taxon>Tracheophyta</taxon>
        <taxon>Spermatophyta</taxon>
        <taxon>Magnoliopsida</taxon>
        <taxon>eudicotyledons</taxon>
        <taxon>Gunneridae</taxon>
        <taxon>Pentapetalae</taxon>
        <taxon>rosids</taxon>
        <taxon>fabids</taxon>
        <taxon>Fabales</taxon>
        <taxon>Fabaceae</taxon>
        <taxon>Papilionoideae</taxon>
        <taxon>50 kb inversion clade</taxon>
        <taxon>NPAAA clade</taxon>
        <taxon>indigoferoid/millettioid clade</taxon>
        <taxon>Phaseoleae</taxon>
        <taxon>Flemingia</taxon>
    </lineage>
</organism>
<feature type="transmembrane region" description="Helical" evidence="1">
    <location>
        <begin position="141"/>
        <end position="161"/>
    </location>
</feature>
<reference evidence="2 3" key="1">
    <citation type="submission" date="2024-08" db="EMBL/GenBank/DDBJ databases">
        <title>Insights into the chromosomal genome structure of Flemingia macrophylla.</title>
        <authorList>
            <person name="Ding Y."/>
            <person name="Zhao Y."/>
            <person name="Bi W."/>
            <person name="Wu M."/>
            <person name="Zhao G."/>
            <person name="Gong Y."/>
            <person name="Li W."/>
            <person name="Zhang P."/>
        </authorList>
    </citation>
    <scope>NUCLEOTIDE SEQUENCE [LARGE SCALE GENOMIC DNA]</scope>
    <source>
        <strain evidence="2">DYQJB</strain>
        <tissue evidence="2">Leaf</tissue>
    </source>
</reference>
<keyword evidence="3" id="KW-1185">Reference proteome</keyword>
<sequence length="182" mass="21611">MHQERLPYHRIDGVMGFRNLQVFNHGFKMERGCACRPRWLQVRLAYHGYLENELDVSALRKEGKWNLTWSLEVPPRVWSFLWRLCQVCLPTQLNEYFVYFVNKGWRMSGMCSLDVRWPHNVGIVLLQFYSYVAKWPSKASIFLHLSIILYVEVPFIAGGSFRLGLGLKKLVLLFENRLRFRV</sequence>